<evidence type="ECO:0000313" key="3">
    <source>
        <dbReference type="Proteomes" id="UP001596302"/>
    </source>
</evidence>
<dbReference type="EMBL" id="JBHSQW010000026">
    <property type="protein sequence ID" value="MFC5995187.1"/>
    <property type="molecule type" value="Genomic_DNA"/>
</dbReference>
<sequence length="247" mass="27471">MNERVIEVDALPPMRFQEAADLARTEYLRFAELVETLADPEWERPTECAPWDVRLLVAHVLGSVEANASPPEMLRQMRHGLRGLTVDVDPVSAAQVAPRRHLGPAELTTRLRAAIPAAVRWRSRWSRLAGALPVRIGAPLHETWRLRYLMDVIYTRDVWMHRVDVCRATGRDVTMRAGHDGRIVAGVVAEWARRHGKPFTLVLGGPAGGRFVRGNAGPQLDLDAVEFCRILSGRGTGEGLLATQVPF</sequence>
<gene>
    <name evidence="2" type="ORF">ACFQE5_13295</name>
</gene>
<evidence type="ECO:0000259" key="1">
    <source>
        <dbReference type="Pfam" id="PF11716"/>
    </source>
</evidence>
<dbReference type="SUPFAM" id="SSF109854">
    <property type="entry name" value="DinB/YfiT-like putative metalloenzymes"/>
    <property type="match status" value="1"/>
</dbReference>
<dbReference type="RefSeq" id="WP_379585207.1">
    <property type="nucleotide sequence ID" value="NZ_JBHSQW010000026.1"/>
</dbReference>
<keyword evidence="3" id="KW-1185">Reference proteome</keyword>
<dbReference type="InterPro" id="IPR017517">
    <property type="entry name" value="Maleyloyr_isom"/>
</dbReference>
<dbReference type="GO" id="GO:0016853">
    <property type="term" value="F:isomerase activity"/>
    <property type="evidence" value="ECO:0007669"/>
    <property type="project" value="UniProtKB-KW"/>
</dbReference>
<reference evidence="3" key="1">
    <citation type="journal article" date="2019" name="Int. J. Syst. Evol. Microbiol.">
        <title>The Global Catalogue of Microorganisms (GCM) 10K type strain sequencing project: providing services to taxonomists for standard genome sequencing and annotation.</title>
        <authorList>
            <consortium name="The Broad Institute Genomics Platform"/>
            <consortium name="The Broad Institute Genome Sequencing Center for Infectious Disease"/>
            <person name="Wu L."/>
            <person name="Ma J."/>
        </authorList>
    </citation>
    <scope>NUCLEOTIDE SEQUENCE [LARGE SCALE GENOMIC DNA]</scope>
    <source>
        <strain evidence="3">CCM 8391</strain>
    </source>
</reference>
<dbReference type="Gene3D" id="1.20.120.450">
    <property type="entry name" value="dinb family like domain"/>
    <property type="match status" value="1"/>
</dbReference>
<comment type="caution">
    <text evidence="2">The sequence shown here is derived from an EMBL/GenBank/DDBJ whole genome shotgun (WGS) entry which is preliminary data.</text>
</comment>
<dbReference type="InterPro" id="IPR024344">
    <property type="entry name" value="MDMPI_metal-binding"/>
</dbReference>
<name>A0ABW1J3J2_9PSEU</name>
<dbReference type="Proteomes" id="UP001596302">
    <property type="component" value="Unassembled WGS sequence"/>
</dbReference>
<dbReference type="InterPro" id="IPR034660">
    <property type="entry name" value="DinB/YfiT-like"/>
</dbReference>
<feature type="domain" description="Mycothiol-dependent maleylpyruvate isomerase metal-binding" evidence="1">
    <location>
        <begin position="28"/>
        <end position="165"/>
    </location>
</feature>
<organism evidence="2 3">
    <name type="scientific">Pseudonocardia hispaniensis</name>
    <dbReference type="NCBI Taxonomy" id="904933"/>
    <lineage>
        <taxon>Bacteria</taxon>
        <taxon>Bacillati</taxon>
        <taxon>Actinomycetota</taxon>
        <taxon>Actinomycetes</taxon>
        <taxon>Pseudonocardiales</taxon>
        <taxon>Pseudonocardiaceae</taxon>
        <taxon>Pseudonocardia</taxon>
    </lineage>
</organism>
<protein>
    <submittedName>
        <fullName evidence="2">Maleylpyruvate isomerase family mycothiol-dependent enzyme</fullName>
    </submittedName>
</protein>
<evidence type="ECO:0000313" key="2">
    <source>
        <dbReference type="EMBL" id="MFC5995187.1"/>
    </source>
</evidence>
<proteinExistence type="predicted"/>
<keyword evidence="2" id="KW-0413">Isomerase</keyword>
<dbReference type="NCBIfam" id="TIGR03083">
    <property type="entry name" value="maleylpyruvate isomerase family mycothiol-dependent enzyme"/>
    <property type="match status" value="1"/>
</dbReference>
<dbReference type="Pfam" id="PF11716">
    <property type="entry name" value="MDMPI_N"/>
    <property type="match status" value="1"/>
</dbReference>
<accession>A0ABW1J3J2</accession>